<dbReference type="CDD" id="cd00165">
    <property type="entry name" value="S4"/>
    <property type="match status" value="1"/>
</dbReference>
<dbReference type="Pfam" id="PF13275">
    <property type="entry name" value="S4_2"/>
    <property type="match status" value="1"/>
</dbReference>
<name>A0ABU2DPI4_9MICC</name>
<gene>
    <name evidence="2" type="ORF">RIL96_01385</name>
</gene>
<dbReference type="InterPro" id="IPR036986">
    <property type="entry name" value="S4_RNA-bd_sf"/>
</dbReference>
<evidence type="ECO:0000313" key="3">
    <source>
        <dbReference type="Proteomes" id="UP001251870"/>
    </source>
</evidence>
<dbReference type="SUPFAM" id="SSF55174">
    <property type="entry name" value="Alpha-L RNA-binding motif"/>
    <property type="match status" value="1"/>
</dbReference>
<organism evidence="2 3">
    <name type="scientific">Nesterenkonia aerolata</name>
    <dbReference type="NCBI Taxonomy" id="3074079"/>
    <lineage>
        <taxon>Bacteria</taxon>
        <taxon>Bacillati</taxon>
        <taxon>Actinomycetota</taxon>
        <taxon>Actinomycetes</taxon>
        <taxon>Micrococcales</taxon>
        <taxon>Micrococcaceae</taxon>
        <taxon>Nesterenkonia</taxon>
    </lineage>
</organism>
<protein>
    <submittedName>
        <fullName evidence="2">RNA-binding S4 domain-containing protein</fullName>
    </submittedName>
</protein>
<keyword evidence="3" id="KW-1185">Reference proteome</keyword>
<reference evidence="2 3" key="1">
    <citation type="submission" date="2023-09" db="EMBL/GenBank/DDBJ databases">
        <title>Description of three actinobacteria isolated from air of manufacturing shop in a pharmaceutical factory.</title>
        <authorList>
            <person name="Zhang D.-F."/>
        </authorList>
    </citation>
    <scope>NUCLEOTIDE SEQUENCE [LARGE SCALE GENOMIC DNA]</scope>
    <source>
        <strain evidence="2 3">LY-0111</strain>
    </source>
</reference>
<dbReference type="Gene3D" id="3.10.290.10">
    <property type="entry name" value="RNA-binding S4 domain"/>
    <property type="match status" value="1"/>
</dbReference>
<evidence type="ECO:0000313" key="2">
    <source>
        <dbReference type="EMBL" id="MDR8018220.1"/>
    </source>
</evidence>
<dbReference type="RefSeq" id="WP_310547203.1">
    <property type="nucleotide sequence ID" value="NZ_JAVKGR010000001.1"/>
</dbReference>
<sequence>MSQEHIEVPIRDESIRLGQLLKLSGVAENGAVARDLIEAEAVRVNGEPELRRGRQVTVGQIVDVDGEPFGLPAVRLTVTSG</sequence>
<proteinExistence type="predicted"/>
<comment type="caution">
    <text evidence="2">The sequence shown here is derived from an EMBL/GenBank/DDBJ whole genome shotgun (WGS) entry which is preliminary data.</text>
</comment>
<dbReference type="EMBL" id="JAVKGR010000001">
    <property type="protein sequence ID" value="MDR8018220.1"/>
    <property type="molecule type" value="Genomic_DNA"/>
</dbReference>
<evidence type="ECO:0000256" key="1">
    <source>
        <dbReference type="PROSITE-ProRule" id="PRU00182"/>
    </source>
</evidence>
<dbReference type="Proteomes" id="UP001251870">
    <property type="component" value="Unassembled WGS sequence"/>
</dbReference>
<dbReference type="PROSITE" id="PS50889">
    <property type="entry name" value="S4"/>
    <property type="match status" value="1"/>
</dbReference>
<keyword evidence="1" id="KW-0694">RNA-binding</keyword>
<accession>A0ABU2DPI4</accession>